<keyword evidence="2" id="KW-1185">Reference proteome</keyword>
<accession>A0ACC4BGB4</accession>
<gene>
    <name evidence="1" type="ORF">D5086_019122</name>
</gene>
<comment type="caution">
    <text evidence="1">The sequence shown here is derived from an EMBL/GenBank/DDBJ whole genome shotgun (WGS) entry which is preliminary data.</text>
</comment>
<evidence type="ECO:0000313" key="2">
    <source>
        <dbReference type="Proteomes" id="UP000309997"/>
    </source>
</evidence>
<evidence type="ECO:0000313" key="1">
    <source>
        <dbReference type="EMBL" id="KAL3577618.1"/>
    </source>
</evidence>
<protein>
    <submittedName>
        <fullName evidence="1">Uncharacterized protein</fullName>
    </submittedName>
</protein>
<name>A0ACC4BGB4_POPAL</name>
<proteinExistence type="predicted"/>
<dbReference type="EMBL" id="RCHU02000010">
    <property type="protein sequence ID" value="KAL3577618.1"/>
    <property type="molecule type" value="Genomic_DNA"/>
</dbReference>
<reference evidence="1 2" key="1">
    <citation type="journal article" date="2024" name="Plant Biotechnol. J.">
        <title>Genome and CRISPR/Cas9 system of a widespread forest tree (Populus alba) in the world.</title>
        <authorList>
            <person name="Liu Y.J."/>
            <person name="Jiang P.F."/>
            <person name="Han X.M."/>
            <person name="Li X.Y."/>
            <person name="Wang H.M."/>
            <person name="Wang Y.J."/>
            <person name="Wang X.X."/>
            <person name="Zeng Q.Y."/>
        </authorList>
    </citation>
    <scope>NUCLEOTIDE SEQUENCE [LARGE SCALE GENOMIC DNA]</scope>
    <source>
        <strain evidence="2">cv. PAL-ZL1</strain>
    </source>
</reference>
<dbReference type="Proteomes" id="UP000309997">
    <property type="component" value="Unassembled WGS sequence"/>
</dbReference>
<sequence length="158" mass="18351">MWMIKGFRVGNLEAKRYQQENLPDWLADYGEAAHQVCFPSTLPRSNFEESCAVPDKELNIIGSASHVHDDHAAEPQPLTIETLPALPNVVTYELNSQERDSAISRYKEKKKTRRMDCRVLEYTAISDLVSYVRAYHIIYLFYLLKAYIKLFPYFLGWA</sequence>
<organism evidence="1 2">
    <name type="scientific">Populus alba</name>
    <name type="common">White poplar</name>
    <dbReference type="NCBI Taxonomy" id="43335"/>
    <lineage>
        <taxon>Eukaryota</taxon>
        <taxon>Viridiplantae</taxon>
        <taxon>Streptophyta</taxon>
        <taxon>Embryophyta</taxon>
        <taxon>Tracheophyta</taxon>
        <taxon>Spermatophyta</taxon>
        <taxon>Magnoliopsida</taxon>
        <taxon>eudicotyledons</taxon>
        <taxon>Gunneridae</taxon>
        <taxon>Pentapetalae</taxon>
        <taxon>rosids</taxon>
        <taxon>fabids</taxon>
        <taxon>Malpighiales</taxon>
        <taxon>Salicaceae</taxon>
        <taxon>Saliceae</taxon>
        <taxon>Populus</taxon>
    </lineage>
</organism>